<feature type="compositionally biased region" description="Basic and acidic residues" evidence="3">
    <location>
        <begin position="475"/>
        <end position="484"/>
    </location>
</feature>
<dbReference type="GeneID" id="25329679"/>
<gene>
    <name evidence="6" type="ORF">PV05_07771</name>
</gene>
<dbReference type="InterPro" id="IPR016024">
    <property type="entry name" value="ARM-type_fold"/>
</dbReference>
<feature type="domain" description="Mon2/Sec7/BIG1-like dimerisation and cyclophilin-binding" evidence="5">
    <location>
        <begin position="5"/>
        <end position="171"/>
    </location>
</feature>
<organism evidence="6 7">
    <name type="scientific">Exophiala xenobiotica</name>
    <dbReference type="NCBI Taxonomy" id="348802"/>
    <lineage>
        <taxon>Eukaryota</taxon>
        <taxon>Fungi</taxon>
        <taxon>Dikarya</taxon>
        <taxon>Ascomycota</taxon>
        <taxon>Pezizomycotina</taxon>
        <taxon>Eurotiomycetes</taxon>
        <taxon>Chaetothyriomycetidae</taxon>
        <taxon>Chaetothyriales</taxon>
        <taxon>Herpotrichiellaceae</taxon>
        <taxon>Exophiala</taxon>
    </lineage>
</organism>
<keyword evidence="2" id="KW-0653">Protein transport</keyword>
<evidence type="ECO:0000256" key="2">
    <source>
        <dbReference type="ARBA" id="ARBA00022927"/>
    </source>
</evidence>
<evidence type="ECO:0000259" key="4">
    <source>
        <dbReference type="Pfam" id="PF12783"/>
    </source>
</evidence>
<dbReference type="RefSeq" id="XP_013312687.1">
    <property type="nucleotide sequence ID" value="XM_013457233.1"/>
</dbReference>
<evidence type="ECO:0000313" key="6">
    <source>
        <dbReference type="EMBL" id="KIW52103.1"/>
    </source>
</evidence>
<dbReference type="Pfam" id="PF12783">
    <property type="entry name" value="Sec7-like_HUS"/>
    <property type="match status" value="1"/>
</dbReference>
<feature type="compositionally biased region" description="Polar residues" evidence="3">
    <location>
        <begin position="601"/>
        <end position="610"/>
    </location>
</feature>
<feature type="region of interest" description="Disordered" evidence="3">
    <location>
        <begin position="756"/>
        <end position="784"/>
    </location>
</feature>
<evidence type="ECO:0000259" key="5">
    <source>
        <dbReference type="Pfam" id="PF16213"/>
    </source>
</evidence>
<sequence length="1717" mass="188885">MTHAFLQSELTSLISDSKRKYNDVRTAAEQSLADLKAISVTSETQLAGDLLRRPQFIDPFVLACKSKNAKLATSATVCLQRLTASSAVSRARLPDILDAFHDGVNSGYEPQLKILQTLPSLLQLYGDDLRGDPLARTLEICAALQSSRTAIVSHTATATFQQLVSTVFERAGQTGGAQTADDEKGNVSETGNEPSEVTEDDAVRLFRDFSLLLDQEQSQFLKVEALSSGFLLETLQTVFLSHPTFLMSNVDQLHDCWEHLTHGLSRILAKKDDFGQVVRAFSIIFLILQDYEDSLQSHLTRLFPSLLSTLEKEGNPPWKRALCLEFFRGICSDFTVLRTTFDLFDQANSSDKVIGPFMSAMVRIAAEDPSLIGLGRQSTIPVQRSNDAESEEAASIEAQGLGGAITSVSTGDSSTTGISMNWSVLHVPLMDQPEKQNPPAVPSTYLYSLVLGCIASLCDGLSKFVMPLSVPGRPTQRESLDEAQRNGSSTDLVEDGGQRKPSRSAASASKYQRLVNPLSLTQHPLHHEIQACSALIESCWPAALATCSTFLNSALDSEFYHILIRSVQKLAQVSGVLELSTPRDALLTTLAKASIPTNANNIITTSQNARPPTRSGAPDHDNANGDIRSPTEPPSNPSRQNVPQPLNVRHLLCLRALLNLGIALGPTLEQDAWFILIETLQTVEALIAIPSAVSMSSLLSSPRIGVSSSEGQATLAGEIAAVQAATKRMLESTKSYSQESFSIVVRSMFRLLGQSGLDEDSQQPEENITSPLSPTRLTPGRPPYRTSRSVSGLWTKSKTLDLEIGFVLNKISEISRINIHRFTSTSEGSCSWGLIARRLLNISQDTGFSGNYRLQSASVLDLISMETMKLLDDPRLDAAEAEEIRLRCLQALLEQLESLDQNGTNSYDNIQFEVHKRLLEALESILSHSGDSLGSGWPVAFKILFRTVSECVDGPKPDTVSIEEEQNDEQNAQLLRLSFRSIQLITSDFLAALSAKSLSSLSQLLRQFGSQSYDLNVALTSTTLLWSLASQILTNIETIELETMPAADVLPNDGDVKYTATSAALWSITLLQLVALSKDPRLDVRNAAIRVLLRMLDASCESLSPSAWAVALTTGPLSAIEYGIRQCTSDTATQSDWLASASQLVDGSIQLVCHNIATIVKHSGFKHTWSGIMQVFEAFLSMGSLPASSLVFSNVSRLLSTLRTSGTVEKELLMPILKLWALHHPSDIDGESMPNQPAFTAHMHAVIEAHETSSQAVTDFQLDDRDISALLMDTIEQTVLLCTHPPYTRDVKSLEAEQKEACQGLVILKRVLCDEAAEYSQYLLRLVKLCLNIQGGKVAFQNNKSAIHKSAQKPTFIAFASACVENLKVLVLEQANDDNLIPTLAVRESFETLSALIDTKYTELPTNTQTPLWRTATITAVVLLEALQKHVKLNRDAKDIARLGRLPDAIIATASSILEPGGLRNRPLKQKEETLLDDETFDIETFRHFHAALISIFQHDEIRQDACQQYAITLFKASLLAKPWFYDLPEDIANEPLQDLLSVRPGSLHQSVFVVRRRTCYTAMDALFELVQRPEQDGSDSGLYKLARAASPYMLLRVVHPLKTFLADQRLRGMTPPPMPQQVELQTILAKFVELRSHDRALQDVSGKEKQHAGMCGGDGKEHLRILYAFMVRVQRFWRDLPRLKGQGAWQADGPGRGIDEALEQWSRIVGEDWGLR</sequence>
<feature type="region of interest" description="Disordered" evidence="3">
    <location>
        <begin position="601"/>
        <end position="643"/>
    </location>
</feature>
<accession>A0A0D2E9R1</accession>
<feature type="region of interest" description="Disordered" evidence="3">
    <location>
        <begin position="472"/>
        <end position="509"/>
    </location>
</feature>
<dbReference type="Pfam" id="PF16213">
    <property type="entry name" value="DCB"/>
    <property type="match status" value="1"/>
</dbReference>
<dbReference type="InterPro" id="IPR032691">
    <property type="entry name" value="Mon2/Sec7/BIG1-like_HUS"/>
</dbReference>
<keyword evidence="7" id="KW-1185">Reference proteome</keyword>
<dbReference type="STRING" id="348802.A0A0D2E9R1"/>
<dbReference type="InterPro" id="IPR032629">
    <property type="entry name" value="DCB_dom"/>
</dbReference>
<dbReference type="EMBL" id="KN847321">
    <property type="protein sequence ID" value="KIW52103.1"/>
    <property type="molecule type" value="Genomic_DNA"/>
</dbReference>
<dbReference type="OrthoDB" id="294853at2759"/>
<evidence type="ECO:0000256" key="1">
    <source>
        <dbReference type="ARBA" id="ARBA00022448"/>
    </source>
</evidence>
<proteinExistence type="predicted"/>
<keyword evidence="1" id="KW-0813">Transport</keyword>
<dbReference type="HOGENOM" id="CLU_001169_1_0_1"/>
<name>A0A0D2E9R1_9EURO</name>
<dbReference type="GO" id="GO:0005794">
    <property type="term" value="C:Golgi apparatus"/>
    <property type="evidence" value="ECO:0007669"/>
    <property type="project" value="UniProtKB-ARBA"/>
</dbReference>
<evidence type="ECO:0000313" key="7">
    <source>
        <dbReference type="Proteomes" id="UP000054342"/>
    </source>
</evidence>
<dbReference type="Proteomes" id="UP000054342">
    <property type="component" value="Unassembled WGS sequence"/>
</dbReference>
<feature type="compositionally biased region" description="Polar residues" evidence="3">
    <location>
        <begin position="764"/>
        <end position="776"/>
    </location>
</feature>
<reference evidence="6 7" key="1">
    <citation type="submission" date="2015-01" db="EMBL/GenBank/DDBJ databases">
        <title>The Genome Sequence of Exophiala xenobiotica CBS118157.</title>
        <authorList>
            <consortium name="The Broad Institute Genomics Platform"/>
            <person name="Cuomo C."/>
            <person name="de Hoog S."/>
            <person name="Gorbushina A."/>
            <person name="Stielow B."/>
            <person name="Teixiera M."/>
            <person name="Abouelleil A."/>
            <person name="Chapman S.B."/>
            <person name="Priest M."/>
            <person name="Young S.K."/>
            <person name="Wortman J."/>
            <person name="Nusbaum C."/>
            <person name="Birren B."/>
        </authorList>
    </citation>
    <scope>NUCLEOTIDE SEQUENCE [LARGE SCALE GENOMIC DNA]</scope>
    <source>
        <strain evidence="6 7">CBS 118157</strain>
    </source>
</reference>
<feature type="domain" description="Mon2/Sec7/BIG1-like HUS" evidence="4">
    <location>
        <begin position="200"/>
        <end position="352"/>
    </location>
</feature>
<evidence type="ECO:0008006" key="8">
    <source>
        <dbReference type="Google" id="ProtNLM"/>
    </source>
</evidence>
<protein>
    <recommendedName>
        <fullName evidence="8">Protein MON2 homolog</fullName>
    </recommendedName>
</protein>
<dbReference type="SUPFAM" id="SSF48371">
    <property type="entry name" value="ARM repeat"/>
    <property type="match status" value="2"/>
</dbReference>
<feature type="region of interest" description="Disordered" evidence="3">
    <location>
        <begin position="174"/>
        <end position="197"/>
    </location>
</feature>
<evidence type="ECO:0000256" key="3">
    <source>
        <dbReference type="SAM" id="MobiDB-lite"/>
    </source>
</evidence>
<dbReference type="GO" id="GO:0015031">
    <property type="term" value="P:protein transport"/>
    <property type="evidence" value="ECO:0007669"/>
    <property type="project" value="UniProtKB-KW"/>
</dbReference>